<dbReference type="Pfam" id="PF16113">
    <property type="entry name" value="ECH_2"/>
    <property type="match status" value="2"/>
</dbReference>
<accession>A0A9Q0HIZ8</accession>
<reference evidence="5" key="1">
    <citation type="journal article" date="2023" name="Plant J.">
        <title>The genome of the king protea, Protea cynaroides.</title>
        <authorList>
            <person name="Chang J."/>
            <person name="Duong T.A."/>
            <person name="Schoeman C."/>
            <person name="Ma X."/>
            <person name="Roodt D."/>
            <person name="Barker N."/>
            <person name="Li Z."/>
            <person name="Van de Peer Y."/>
            <person name="Mizrachi E."/>
        </authorList>
    </citation>
    <scope>NUCLEOTIDE SEQUENCE</scope>
    <source>
        <tissue evidence="5">Young leaves</tissue>
    </source>
</reference>
<gene>
    <name evidence="5" type="ORF">NE237_016763</name>
</gene>
<dbReference type="AlphaFoldDB" id="A0A9Q0HIZ8"/>
<dbReference type="PANTHER" id="PTHR43176">
    <property type="entry name" value="3-HYDROXYISOBUTYRYL-COA HYDROLASE-RELATED"/>
    <property type="match status" value="1"/>
</dbReference>
<dbReference type="EC" id="3.1.2.4" evidence="2"/>
<organism evidence="5 6">
    <name type="scientific">Protea cynaroides</name>
    <dbReference type="NCBI Taxonomy" id="273540"/>
    <lineage>
        <taxon>Eukaryota</taxon>
        <taxon>Viridiplantae</taxon>
        <taxon>Streptophyta</taxon>
        <taxon>Embryophyta</taxon>
        <taxon>Tracheophyta</taxon>
        <taxon>Spermatophyta</taxon>
        <taxon>Magnoliopsida</taxon>
        <taxon>Proteales</taxon>
        <taxon>Proteaceae</taxon>
        <taxon>Protea</taxon>
    </lineage>
</organism>
<keyword evidence="3" id="KW-0812">Transmembrane</keyword>
<feature type="transmembrane region" description="Helical" evidence="3">
    <location>
        <begin position="102"/>
        <end position="125"/>
    </location>
</feature>
<dbReference type="CDD" id="cd06558">
    <property type="entry name" value="crotonase-like"/>
    <property type="match status" value="1"/>
</dbReference>
<evidence type="ECO:0000256" key="1">
    <source>
        <dbReference type="ARBA" id="ARBA00022801"/>
    </source>
</evidence>
<evidence type="ECO:0000313" key="5">
    <source>
        <dbReference type="EMBL" id="KAJ4964914.1"/>
    </source>
</evidence>
<proteinExistence type="inferred from homology"/>
<dbReference type="GO" id="GO:0003860">
    <property type="term" value="F:3-hydroxyisobutyryl-CoA hydrolase activity"/>
    <property type="evidence" value="ECO:0007669"/>
    <property type="project" value="UniProtKB-UniRule"/>
</dbReference>
<evidence type="ECO:0000259" key="4">
    <source>
        <dbReference type="Pfam" id="PF16113"/>
    </source>
</evidence>
<dbReference type="InterPro" id="IPR032259">
    <property type="entry name" value="HIBYL-CoA-H"/>
</dbReference>
<sequence length="256" mass="29350">MATHFGFKEEPNQVLFEENSRVRKVILNRPSKLNCLTFRMVSQMSSKLKEYEKDFRVKLVILKGNGKAFCAGGDCIFLAQSCTLGHWSFGASFYRKQLTLDYIIATYNDIIFICYFLSSFFDLIYGFEKKKVFAMPEADIGLFPDAGEYLGLTGAHLDGCEMIACGLATHFVLSKIRESRRQNLDQCLVHEFGINSHGCRAKFFDKDKQLKWCPSKLELVSNEMVNQYFSKVDDDDWEDLRLVARSAKAQFIAARL</sequence>
<comment type="pathway">
    <text evidence="2">Amino-acid degradation; L-valine degradation.</text>
</comment>
<keyword evidence="3" id="KW-0472">Membrane</keyword>
<dbReference type="InterPro" id="IPR045004">
    <property type="entry name" value="ECH_dom"/>
</dbReference>
<dbReference type="EMBL" id="JAMYWD010000007">
    <property type="protein sequence ID" value="KAJ4964914.1"/>
    <property type="molecule type" value="Genomic_DNA"/>
</dbReference>
<comment type="similarity">
    <text evidence="2">Belongs to the enoyl-CoA hydratase/isomerase family.</text>
</comment>
<protein>
    <recommendedName>
        <fullName evidence="2">3-hydroxyisobutyryl-CoA hydrolase</fullName>
        <shortName evidence="2">HIB-CoA hydrolase</shortName>
        <shortName evidence="2">HIBYL-CoA-H</shortName>
        <ecNumber evidence="2">3.1.2.4</ecNumber>
    </recommendedName>
    <alternativeName>
        <fullName evidence="2">3-hydroxyisobutyryl-coenzyme A hydrolase</fullName>
    </alternativeName>
</protein>
<keyword evidence="3" id="KW-1133">Transmembrane helix</keyword>
<keyword evidence="6" id="KW-1185">Reference proteome</keyword>
<keyword evidence="1 2" id="KW-0378">Hydrolase</keyword>
<evidence type="ECO:0000313" key="6">
    <source>
        <dbReference type="Proteomes" id="UP001141806"/>
    </source>
</evidence>
<dbReference type="GO" id="GO:0006574">
    <property type="term" value="P:L-valine catabolic process"/>
    <property type="evidence" value="ECO:0007669"/>
    <property type="project" value="UniProtKB-UniRule"/>
</dbReference>
<comment type="function">
    <text evidence="2">Hydrolyzes 3-hydroxyisobutyryl-CoA (HIBYL-CoA), a saline catabolite. Has high activity toward isobutyryl-CoA. Could be an isobutyryl-CoA dehydrogenase that functions in valine catabolism.</text>
</comment>
<dbReference type="Proteomes" id="UP001141806">
    <property type="component" value="Unassembled WGS sequence"/>
</dbReference>
<comment type="catalytic activity">
    <reaction evidence="2">
        <text>3-hydroxy-2-methylpropanoyl-CoA + H2O = 3-hydroxy-2-methylpropanoate + CoA + H(+)</text>
        <dbReference type="Rhea" id="RHEA:20888"/>
        <dbReference type="ChEBI" id="CHEBI:11805"/>
        <dbReference type="ChEBI" id="CHEBI:15377"/>
        <dbReference type="ChEBI" id="CHEBI:15378"/>
        <dbReference type="ChEBI" id="CHEBI:57287"/>
        <dbReference type="ChEBI" id="CHEBI:57340"/>
        <dbReference type="EC" id="3.1.2.4"/>
    </reaction>
</comment>
<dbReference type="SUPFAM" id="SSF52096">
    <property type="entry name" value="ClpP/crotonase"/>
    <property type="match status" value="1"/>
</dbReference>
<evidence type="ECO:0000256" key="3">
    <source>
        <dbReference type="SAM" id="Phobius"/>
    </source>
</evidence>
<name>A0A9Q0HIZ8_9MAGN</name>
<evidence type="ECO:0000256" key="2">
    <source>
        <dbReference type="RuleBase" id="RU369070"/>
    </source>
</evidence>
<feature type="domain" description="Enoyl-CoA hydratase/isomerase" evidence="4">
    <location>
        <begin position="130"/>
        <end position="186"/>
    </location>
</feature>
<dbReference type="InterPro" id="IPR029045">
    <property type="entry name" value="ClpP/crotonase-like_dom_sf"/>
</dbReference>
<feature type="domain" description="Enoyl-CoA hydratase/isomerase" evidence="4">
    <location>
        <begin position="23"/>
        <end position="109"/>
    </location>
</feature>
<dbReference type="Gene3D" id="3.90.226.10">
    <property type="entry name" value="2-enoyl-CoA Hydratase, Chain A, domain 1"/>
    <property type="match status" value="2"/>
</dbReference>
<dbReference type="OrthoDB" id="16820at2759"/>
<comment type="caution">
    <text evidence="5">The sequence shown here is derived from an EMBL/GenBank/DDBJ whole genome shotgun (WGS) entry which is preliminary data.</text>
</comment>
<dbReference type="PANTHER" id="PTHR43176:SF6">
    <property type="entry name" value="3-HYDROXYISOBUTYRYL-COA HYDROLASE"/>
    <property type="match status" value="1"/>
</dbReference>